<evidence type="ECO:0000256" key="5">
    <source>
        <dbReference type="ARBA" id="ARBA00023242"/>
    </source>
</evidence>
<evidence type="ECO:0000256" key="6">
    <source>
        <dbReference type="SAM" id="Coils"/>
    </source>
</evidence>
<evidence type="ECO:0000256" key="4">
    <source>
        <dbReference type="ARBA" id="ARBA00023187"/>
    </source>
</evidence>
<evidence type="ECO:0000259" key="8">
    <source>
        <dbReference type="Pfam" id="PF06424"/>
    </source>
</evidence>
<keyword evidence="5" id="KW-0539">Nucleus</keyword>
<evidence type="ECO:0000256" key="1">
    <source>
        <dbReference type="ARBA" id="ARBA00004123"/>
    </source>
</evidence>
<dbReference type="Pfam" id="PF06424">
    <property type="entry name" value="PRP1_N"/>
    <property type="match status" value="1"/>
</dbReference>
<dbReference type="PANTHER" id="PTHR11246:SF1">
    <property type="entry name" value="PRE-MRNA-PROCESSING FACTOR 6"/>
    <property type="match status" value="1"/>
</dbReference>
<feature type="region of interest" description="Disordered" evidence="7">
    <location>
        <begin position="1"/>
        <end position="21"/>
    </location>
</feature>
<dbReference type="GO" id="GO:0046540">
    <property type="term" value="C:U4/U6 x U5 tri-snRNP complex"/>
    <property type="evidence" value="ECO:0007669"/>
    <property type="project" value="TreeGrafter"/>
</dbReference>
<dbReference type="InterPro" id="IPR011990">
    <property type="entry name" value="TPR-like_helical_dom_sf"/>
</dbReference>
<dbReference type="InterPro" id="IPR059164">
    <property type="entry name" value="HAT_PRP39_C"/>
</dbReference>
<dbReference type="GO" id="GO:0000244">
    <property type="term" value="P:spliceosomal tri-snRNP complex assembly"/>
    <property type="evidence" value="ECO:0007669"/>
    <property type="project" value="TreeGrafter"/>
</dbReference>
<dbReference type="InterPro" id="IPR003107">
    <property type="entry name" value="HAT"/>
</dbReference>
<reference evidence="9 10" key="1">
    <citation type="journal article" date="2018" name="Mol. Biol. Evol.">
        <title>Analysis of the draft genome of the red seaweed Gracilariopsis chorda provides insights into genome size evolution in Rhodophyta.</title>
        <authorList>
            <person name="Lee J."/>
            <person name="Yang E.C."/>
            <person name="Graf L."/>
            <person name="Yang J.H."/>
            <person name="Qiu H."/>
            <person name="Zel Zion U."/>
            <person name="Chan C.X."/>
            <person name="Stephens T.G."/>
            <person name="Weber A.P.M."/>
            <person name="Boo G.H."/>
            <person name="Boo S.M."/>
            <person name="Kim K.M."/>
            <person name="Shin Y."/>
            <person name="Jung M."/>
            <person name="Lee S.J."/>
            <person name="Yim H.S."/>
            <person name="Lee J.H."/>
            <person name="Bhattacharya D."/>
            <person name="Yoon H.S."/>
        </authorList>
    </citation>
    <scope>NUCLEOTIDE SEQUENCE [LARGE SCALE GENOMIC DNA]</scope>
    <source>
        <strain evidence="9 10">SKKU-2015</strain>
        <tissue evidence="9">Whole body</tissue>
    </source>
</reference>
<evidence type="ECO:0000313" key="10">
    <source>
        <dbReference type="Proteomes" id="UP000247409"/>
    </source>
</evidence>
<dbReference type="PANTHER" id="PTHR11246">
    <property type="entry name" value="PRE-MRNA SPLICING FACTOR"/>
    <property type="match status" value="1"/>
</dbReference>
<dbReference type="SUPFAM" id="SSF48452">
    <property type="entry name" value="TPR-like"/>
    <property type="match status" value="3"/>
</dbReference>
<gene>
    <name evidence="9" type="ORF">BWQ96_00760</name>
</gene>
<dbReference type="AlphaFoldDB" id="A0A2V3J506"/>
<dbReference type="Gene3D" id="1.25.40.10">
    <property type="entry name" value="Tetratricopeptide repeat domain"/>
    <property type="match status" value="4"/>
</dbReference>
<dbReference type="Pfam" id="PF23241">
    <property type="entry name" value="HAT_PRP39_C"/>
    <property type="match status" value="1"/>
</dbReference>
<dbReference type="EMBL" id="NBIV01000005">
    <property type="protein sequence ID" value="PXF49444.1"/>
    <property type="molecule type" value="Genomic_DNA"/>
</dbReference>
<dbReference type="InterPro" id="IPR010491">
    <property type="entry name" value="PRP1_N"/>
</dbReference>
<keyword evidence="10" id="KW-1185">Reference proteome</keyword>
<sequence length="916" mass="101827">MNSSQPTGQSTRRVLGDARRETTAAEYIAASKRRRLGVSEDISFDEEDDEKNPTDTRALDDNDVAVFADAVYEEDDAEADEIYAQVEERMRSRRQKQREEKLHAELKKYSDANPTVRQQFADLKAELKTVSTDEWACIPDIGDRSIKKQKVERFTPVPDSVLSGSGGQKVGYIATESDGEEDATDLAAIGQGRSGVLGQNLDRAGDIVAEKAAVDADNYLSELAGIKVSADSEIGDVKRARRLLESINETNPGHAPGWIAAARLEESIGKISAARMKILEGCRRCAKEEEVWIEAARMHCRKTARRLLAQGVKHVPRSTKMWLHAAGLETDVSAKKLVLRKGLEVIPRSVELWKGAVELEDEFGARLLLRKAVECVPQEVDMWIALSRVERYDRAKEVLQRARKVVGRDAKMWISWAEMEEAEHGEDSELMDMVMKEAVGQVDASREEWLNDAVEVEKVGYVGTVRAMVSNTIGIGVKEGSRESQWVEDANEMEGKGHKMVSRAIYWHLTRVFSESEEAWAAFGDFERRCGEEERAKAVLQEGIEKCKGTTTLWLMLAKDRWRTEGAEGGREVLRKALEVAAEKEEMWVAAAKIETECGQLERARDILRKAREEAIENGGVPSARVLMKSALVEREDGKWREEREVVEGGLRAHGSAEKLWLMLAQWYEEAEGRGWMREGMRFKDAGGVYGEAVERCAESAAVWIGFARWEEGRGGVARARAILERGRGRVGGGEGVEAVWSECVRLETRAGGREGGRAAVSRALAECGKSGRLWAAAIALEERASARGRCVDALRVCGESAAVLSEVGKVLWRSGRAERARQWLWRAARAEGGRSGDSWAALLAFEEHARGRGRGRVAEVERLALGALAARGLRGALWSALAKRRGHERWGALRVLRAAAQQVRRLLHARVPYIP</sequence>
<dbReference type="Proteomes" id="UP000247409">
    <property type="component" value="Unassembled WGS sequence"/>
</dbReference>
<name>A0A2V3J506_9FLOR</name>
<accession>A0A2V3J506</accession>
<dbReference type="GO" id="GO:0071013">
    <property type="term" value="C:catalytic step 2 spliceosome"/>
    <property type="evidence" value="ECO:0007669"/>
    <property type="project" value="TreeGrafter"/>
</dbReference>
<keyword evidence="4" id="KW-0508">mRNA splicing</keyword>
<feature type="region of interest" description="Disordered" evidence="7">
    <location>
        <begin position="38"/>
        <end position="57"/>
    </location>
</feature>
<evidence type="ECO:0000256" key="7">
    <source>
        <dbReference type="SAM" id="MobiDB-lite"/>
    </source>
</evidence>
<dbReference type="STRING" id="448386.A0A2V3J506"/>
<comment type="caution">
    <text evidence="9">The sequence shown here is derived from an EMBL/GenBank/DDBJ whole genome shotgun (WGS) entry which is preliminary data.</text>
</comment>
<evidence type="ECO:0000256" key="3">
    <source>
        <dbReference type="ARBA" id="ARBA00022737"/>
    </source>
</evidence>
<keyword evidence="2" id="KW-0507">mRNA processing</keyword>
<organism evidence="9 10">
    <name type="scientific">Gracilariopsis chorda</name>
    <dbReference type="NCBI Taxonomy" id="448386"/>
    <lineage>
        <taxon>Eukaryota</taxon>
        <taxon>Rhodophyta</taxon>
        <taxon>Florideophyceae</taxon>
        <taxon>Rhodymeniophycidae</taxon>
        <taxon>Gracilariales</taxon>
        <taxon>Gracilariaceae</taxon>
        <taxon>Gracilariopsis</taxon>
    </lineage>
</organism>
<dbReference type="SMART" id="SM00386">
    <property type="entry name" value="HAT"/>
    <property type="match status" value="12"/>
</dbReference>
<dbReference type="OrthoDB" id="440128at2759"/>
<feature type="domain" description="PRP1 splicing factor N-terminal" evidence="8">
    <location>
        <begin position="7"/>
        <end position="147"/>
    </location>
</feature>
<proteinExistence type="predicted"/>
<feature type="compositionally biased region" description="Polar residues" evidence="7">
    <location>
        <begin position="1"/>
        <end position="12"/>
    </location>
</feature>
<dbReference type="InterPro" id="IPR045075">
    <property type="entry name" value="Syf1-like"/>
</dbReference>
<evidence type="ECO:0000313" key="9">
    <source>
        <dbReference type="EMBL" id="PXF49444.1"/>
    </source>
</evidence>
<keyword evidence="3" id="KW-0677">Repeat</keyword>
<protein>
    <recommendedName>
        <fullName evidence="8">PRP1 splicing factor N-terminal domain-containing protein</fullName>
    </recommendedName>
</protein>
<feature type="coiled-coil region" evidence="6">
    <location>
        <begin position="591"/>
        <end position="618"/>
    </location>
</feature>
<comment type="subcellular location">
    <subcellularLocation>
        <location evidence="1">Nucleus</location>
    </subcellularLocation>
</comment>
<keyword evidence="6" id="KW-0175">Coiled coil</keyword>
<evidence type="ECO:0000256" key="2">
    <source>
        <dbReference type="ARBA" id="ARBA00022664"/>
    </source>
</evidence>